<dbReference type="InterPro" id="IPR013783">
    <property type="entry name" value="Ig-like_fold"/>
</dbReference>
<keyword evidence="3" id="KW-0645">Protease</keyword>
<dbReference type="InterPro" id="IPR008969">
    <property type="entry name" value="CarboxyPept-like_regulatory"/>
</dbReference>
<evidence type="ECO:0000313" key="3">
    <source>
        <dbReference type="EMBL" id="NKE71183.1"/>
    </source>
</evidence>
<evidence type="ECO:0000313" key="4">
    <source>
        <dbReference type="Proteomes" id="UP000534783"/>
    </source>
</evidence>
<evidence type="ECO:0000256" key="2">
    <source>
        <dbReference type="SAM" id="SignalP"/>
    </source>
</evidence>
<dbReference type="AlphaFoldDB" id="A0A7X6IB29"/>
<dbReference type="EMBL" id="VTOW01000002">
    <property type="protein sequence ID" value="NKE71183.1"/>
    <property type="molecule type" value="Genomic_DNA"/>
</dbReference>
<dbReference type="GO" id="GO:0004180">
    <property type="term" value="F:carboxypeptidase activity"/>
    <property type="evidence" value="ECO:0007669"/>
    <property type="project" value="UniProtKB-KW"/>
</dbReference>
<evidence type="ECO:0000256" key="1">
    <source>
        <dbReference type="SAM" id="Phobius"/>
    </source>
</evidence>
<keyword evidence="1" id="KW-1133">Transmembrane helix</keyword>
<organism evidence="3 4">
    <name type="scientific">Candidatus Manganitrophus noduliformans</name>
    <dbReference type="NCBI Taxonomy" id="2606439"/>
    <lineage>
        <taxon>Bacteria</taxon>
        <taxon>Pseudomonadati</taxon>
        <taxon>Nitrospirota</taxon>
        <taxon>Nitrospiria</taxon>
        <taxon>Candidatus Troglogloeales</taxon>
        <taxon>Candidatus Manganitrophaceae</taxon>
        <taxon>Candidatus Manganitrophus</taxon>
    </lineage>
</organism>
<dbReference type="RefSeq" id="WP_168059587.1">
    <property type="nucleotide sequence ID" value="NZ_VTOW01000002.1"/>
</dbReference>
<keyword evidence="2" id="KW-0732">Signal</keyword>
<comment type="caution">
    <text evidence="3">The sequence shown here is derived from an EMBL/GenBank/DDBJ whole genome shotgun (WGS) entry which is preliminary data.</text>
</comment>
<protein>
    <submittedName>
        <fullName evidence="3">Carboxypeptidase regulatory-like domain-containing protein</fullName>
    </submittedName>
</protein>
<dbReference type="Gene3D" id="2.60.40.10">
    <property type="entry name" value="Immunoglobulins"/>
    <property type="match status" value="1"/>
</dbReference>
<keyword evidence="3" id="KW-0378">Hydrolase</keyword>
<keyword evidence="1" id="KW-0472">Membrane</keyword>
<gene>
    <name evidence="3" type="ORF">MNODULE_10590</name>
</gene>
<name>A0A7X6IB29_9BACT</name>
<keyword evidence="3" id="KW-0121">Carboxypeptidase</keyword>
<sequence length="161" mass="17776">MQLAIFLIFILSLVTITPKPAFATHEVDHRYIVSGYVRDAEGNALKGVDVLLEHKSGQKFKVKTNGSGYYETLFHLHDEDLGDEITVTAGTEVKKVAVAFKAGDKVTHRGGSADFGAPGKSSPFAWIYWTGGFGLLAAVLYFGLFRKKKKKEAPRKSRKKK</sequence>
<dbReference type="Proteomes" id="UP000534783">
    <property type="component" value="Unassembled WGS sequence"/>
</dbReference>
<feature type="chain" id="PRO_5030625741" evidence="2">
    <location>
        <begin position="24"/>
        <end position="161"/>
    </location>
</feature>
<dbReference type="SUPFAM" id="SSF49464">
    <property type="entry name" value="Carboxypeptidase regulatory domain-like"/>
    <property type="match status" value="1"/>
</dbReference>
<feature type="transmembrane region" description="Helical" evidence="1">
    <location>
        <begin position="126"/>
        <end position="145"/>
    </location>
</feature>
<proteinExistence type="predicted"/>
<feature type="signal peptide" evidence="2">
    <location>
        <begin position="1"/>
        <end position="23"/>
    </location>
</feature>
<reference evidence="3 4" key="1">
    <citation type="journal article" date="2020" name="Nature">
        <title>Bacterial chemolithoautotrophy via manganese oxidation.</title>
        <authorList>
            <person name="Yu H."/>
            <person name="Leadbetter J.R."/>
        </authorList>
    </citation>
    <scope>NUCLEOTIDE SEQUENCE [LARGE SCALE GENOMIC DNA]</scope>
    <source>
        <strain evidence="3 4">Mn-1</strain>
    </source>
</reference>
<keyword evidence="1" id="KW-0812">Transmembrane</keyword>
<accession>A0A7X6IB29</accession>
<keyword evidence="4" id="KW-1185">Reference proteome</keyword>